<evidence type="ECO:0000313" key="2">
    <source>
        <dbReference type="Proteomes" id="UP000527143"/>
    </source>
</evidence>
<dbReference type="EMBL" id="JACIJF010000007">
    <property type="protein sequence ID" value="MBB5711427.1"/>
    <property type="molecule type" value="Genomic_DNA"/>
</dbReference>
<gene>
    <name evidence="1" type="ORF">FHT02_002671</name>
</gene>
<sequence>MFIGEPFDGAPLRLAARSLRSGHRLFAPTDGSFEDRRL</sequence>
<keyword evidence="2" id="KW-1185">Reference proteome</keyword>
<accession>A0A840YDF4</accession>
<evidence type="ECO:0000313" key="1">
    <source>
        <dbReference type="EMBL" id="MBB5711427.1"/>
    </source>
</evidence>
<dbReference type="AlphaFoldDB" id="A0A840YDF4"/>
<organism evidence="1 2">
    <name type="scientific">Sphingomonas xinjiangensis</name>
    <dbReference type="NCBI Taxonomy" id="643568"/>
    <lineage>
        <taxon>Bacteria</taxon>
        <taxon>Pseudomonadati</taxon>
        <taxon>Pseudomonadota</taxon>
        <taxon>Alphaproteobacteria</taxon>
        <taxon>Sphingomonadales</taxon>
        <taxon>Sphingomonadaceae</taxon>
        <taxon>Sphingomonas</taxon>
    </lineage>
</organism>
<proteinExistence type="predicted"/>
<name>A0A840YDF4_9SPHN</name>
<reference evidence="1 2" key="1">
    <citation type="submission" date="2020-08" db="EMBL/GenBank/DDBJ databases">
        <title>Genomic Encyclopedia of Type Strains, Phase IV (KMG-IV): sequencing the most valuable type-strain genomes for metagenomic binning, comparative biology and taxonomic classification.</title>
        <authorList>
            <person name="Goeker M."/>
        </authorList>
    </citation>
    <scope>NUCLEOTIDE SEQUENCE [LARGE SCALE GENOMIC DNA]</scope>
    <source>
        <strain evidence="1 2">DSM 26736</strain>
    </source>
</reference>
<protein>
    <submittedName>
        <fullName evidence="1">Uncharacterized protein</fullName>
    </submittedName>
</protein>
<dbReference type="Proteomes" id="UP000527143">
    <property type="component" value="Unassembled WGS sequence"/>
</dbReference>
<comment type="caution">
    <text evidence="1">The sequence shown here is derived from an EMBL/GenBank/DDBJ whole genome shotgun (WGS) entry which is preliminary data.</text>
</comment>